<evidence type="ECO:0000313" key="10">
    <source>
        <dbReference type="EMBL" id="MBC8178360.1"/>
    </source>
</evidence>
<evidence type="ECO:0000256" key="6">
    <source>
        <dbReference type="ARBA" id="ARBA00023136"/>
    </source>
</evidence>
<gene>
    <name evidence="10" type="ORF">H8E19_13220</name>
</gene>
<dbReference type="PROSITE" id="PS00198">
    <property type="entry name" value="4FE4S_FER_1"/>
    <property type="match status" value="1"/>
</dbReference>
<feature type="domain" description="4Fe-4S ferredoxin-type" evidence="9">
    <location>
        <begin position="362"/>
        <end position="392"/>
    </location>
</feature>
<evidence type="ECO:0000256" key="3">
    <source>
        <dbReference type="ARBA" id="ARBA00022729"/>
    </source>
</evidence>
<sequence length="479" mass="54092">MLVSVLSVLNLGALVIAAIFAYESRREREIRAHRIGLAGVGFHFLLGLAILFFPGIRTPVVWFFGIFLTGFALLLIPPRKNARSLKGAAGYLTVDGSGFLLMDERDIPFARNRCLIPGSEQYEAYYRMHPERKDHDDRRRERGGPLGRPGSIDQSYRPNVSMLVSSFELPNMVGHKARVNPGSAGAQSTYAAKGETPPPFSMDPAKATRIVKEWARHLGADLVGVCKINPQWAYSHKGEIHYGEWEEWGKPVPEPLPYAVVVATAMDSNMVATAPHTPAVVESGYNYARGAYITTIMAQWFGNMGYRAVAEHNRHYDLLMVPLAVDAGLGELGRQGYLIADRYGPRVRLFAVQTDMPLVPDRPVDLGAEKFCETCRKCAESCPSSSIPRERRKTTDRRILRWKLNEDTCFDYWGKIGTDCCVCMAVCPFSRPYRSIHKLVRYLLRRSALARILFPHVDNFIYGRKWKPRKPLEWMAWPK</sequence>
<evidence type="ECO:0000256" key="7">
    <source>
        <dbReference type="SAM" id="MobiDB-lite"/>
    </source>
</evidence>
<dbReference type="InterPro" id="IPR017900">
    <property type="entry name" value="4Fe4S_Fe_S_CS"/>
</dbReference>
<name>A0A8J6N2T2_9DELT</name>
<dbReference type="PANTHER" id="PTHR42827">
    <property type="entry name" value="IRON-SULFUR CLUSTER-BINDING PROTEIN-RELATED"/>
    <property type="match status" value="1"/>
</dbReference>
<evidence type="ECO:0000259" key="9">
    <source>
        <dbReference type="PROSITE" id="PS51379"/>
    </source>
</evidence>
<evidence type="ECO:0000256" key="1">
    <source>
        <dbReference type="ARBA" id="ARBA00004196"/>
    </source>
</evidence>
<keyword evidence="4" id="KW-0408">Iron</keyword>
<evidence type="ECO:0000256" key="8">
    <source>
        <dbReference type="SAM" id="Phobius"/>
    </source>
</evidence>
<dbReference type="SUPFAM" id="SSF54862">
    <property type="entry name" value="4Fe-4S ferredoxins"/>
    <property type="match status" value="1"/>
</dbReference>
<feature type="transmembrane region" description="Helical" evidence="8">
    <location>
        <begin position="6"/>
        <end position="23"/>
    </location>
</feature>
<dbReference type="NCBIfam" id="TIGR02486">
    <property type="entry name" value="RDH"/>
    <property type="match status" value="1"/>
</dbReference>
<dbReference type="InterPro" id="IPR012832">
    <property type="entry name" value="RDH"/>
</dbReference>
<comment type="caution">
    <text evidence="10">The sequence shown here is derived from an EMBL/GenBank/DDBJ whole genome shotgun (WGS) entry which is preliminary data.</text>
</comment>
<keyword evidence="8" id="KW-1133">Transmembrane helix</keyword>
<dbReference type="AlphaFoldDB" id="A0A8J6N2T2"/>
<evidence type="ECO:0000256" key="4">
    <source>
        <dbReference type="ARBA" id="ARBA00023004"/>
    </source>
</evidence>
<comment type="subcellular location">
    <subcellularLocation>
        <location evidence="1">Cell envelope</location>
    </subcellularLocation>
</comment>
<keyword evidence="2" id="KW-0479">Metal-binding</keyword>
<feature type="region of interest" description="Disordered" evidence="7">
    <location>
        <begin position="127"/>
        <end position="154"/>
    </location>
</feature>
<feature type="region of interest" description="Disordered" evidence="7">
    <location>
        <begin position="179"/>
        <end position="202"/>
    </location>
</feature>
<dbReference type="EMBL" id="JACNJD010000275">
    <property type="protein sequence ID" value="MBC8178360.1"/>
    <property type="molecule type" value="Genomic_DNA"/>
</dbReference>
<proteinExistence type="predicted"/>
<keyword evidence="6 8" id="KW-0472">Membrane</keyword>
<keyword evidence="8" id="KW-0812">Transmembrane</keyword>
<feature type="compositionally biased region" description="Basic and acidic residues" evidence="7">
    <location>
        <begin position="127"/>
        <end position="143"/>
    </location>
</feature>
<reference evidence="10 11" key="1">
    <citation type="submission" date="2020-08" db="EMBL/GenBank/DDBJ databases">
        <title>Bridging the membrane lipid divide: bacteria of the FCB group superphylum have the potential to synthesize archaeal ether lipids.</title>
        <authorList>
            <person name="Villanueva L."/>
            <person name="Von Meijenfeldt F.A.B."/>
            <person name="Westbye A.B."/>
            <person name="Yadav S."/>
            <person name="Hopmans E.C."/>
            <person name="Dutilh B.E."/>
            <person name="Sinninghe Damste J.S."/>
        </authorList>
    </citation>
    <scope>NUCLEOTIDE SEQUENCE [LARGE SCALE GENOMIC DNA]</scope>
    <source>
        <strain evidence="10">NIOZ-UU27</strain>
    </source>
</reference>
<protein>
    <submittedName>
        <fullName evidence="10">Reductive dehalogenase</fullName>
    </submittedName>
</protein>
<dbReference type="GO" id="GO:0046872">
    <property type="term" value="F:metal ion binding"/>
    <property type="evidence" value="ECO:0007669"/>
    <property type="project" value="UniProtKB-KW"/>
</dbReference>
<keyword evidence="5" id="KW-0411">Iron-sulfur</keyword>
<dbReference type="GO" id="GO:0030313">
    <property type="term" value="C:cell envelope"/>
    <property type="evidence" value="ECO:0007669"/>
    <property type="project" value="UniProtKB-SubCell"/>
</dbReference>
<evidence type="ECO:0000256" key="2">
    <source>
        <dbReference type="ARBA" id="ARBA00022723"/>
    </source>
</evidence>
<feature type="transmembrane region" description="Helical" evidence="8">
    <location>
        <begin position="59"/>
        <end position="76"/>
    </location>
</feature>
<dbReference type="PANTHER" id="PTHR42827:SF1">
    <property type="entry name" value="IRON-SULFUR CLUSTER-BINDING PROTEIN"/>
    <property type="match status" value="1"/>
</dbReference>
<evidence type="ECO:0000256" key="5">
    <source>
        <dbReference type="ARBA" id="ARBA00023014"/>
    </source>
</evidence>
<keyword evidence="3" id="KW-0732">Signal</keyword>
<dbReference type="Proteomes" id="UP000650524">
    <property type="component" value="Unassembled WGS sequence"/>
</dbReference>
<dbReference type="PROSITE" id="PS51379">
    <property type="entry name" value="4FE4S_FER_2"/>
    <property type="match status" value="1"/>
</dbReference>
<feature type="transmembrane region" description="Helical" evidence="8">
    <location>
        <begin position="35"/>
        <end position="53"/>
    </location>
</feature>
<accession>A0A8J6N2T2</accession>
<evidence type="ECO:0000313" key="11">
    <source>
        <dbReference type="Proteomes" id="UP000650524"/>
    </source>
</evidence>
<organism evidence="10 11">
    <name type="scientific">Candidatus Desulfacyla euxinica</name>
    <dbReference type="NCBI Taxonomy" id="2841693"/>
    <lineage>
        <taxon>Bacteria</taxon>
        <taxon>Deltaproteobacteria</taxon>
        <taxon>Candidatus Desulfacyla</taxon>
    </lineage>
</organism>
<dbReference type="InterPro" id="IPR017896">
    <property type="entry name" value="4Fe4S_Fe-S-bd"/>
</dbReference>
<dbReference type="GO" id="GO:0051536">
    <property type="term" value="F:iron-sulfur cluster binding"/>
    <property type="evidence" value="ECO:0007669"/>
    <property type="project" value="UniProtKB-KW"/>
</dbReference>